<reference evidence="6" key="1">
    <citation type="journal article" date="2006" name="PLoS Biol.">
        <title>Macronuclear genome sequence of the ciliate Tetrahymena thermophila, a model eukaryote.</title>
        <authorList>
            <person name="Eisen J.A."/>
            <person name="Coyne R.S."/>
            <person name="Wu M."/>
            <person name="Wu D."/>
            <person name="Thiagarajan M."/>
            <person name="Wortman J.R."/>
            <person name="Badger J.H."/>
            <person name="Ren Q."/>
            <person name="Amedeo P."/>
            <person name="Jones K.M."/>
            <person name="Tallon L.J."/>
            <person name="Delcher A.L."/>
            <person name="Salzberg S.L."/>
            <person name="Silva J.C."/>
            <person name="Haas B.J."/>
            <person name="Majoros W.H."/>
            <person name="Farzad M."/>
            <person name="Carlton J.M."/>
            <person name="Smith R.K. Jr."/>
            <person name="Garg J."/>
            <person name="Pearlman R.E."/>
            <person name="Karrer K.M."/>
            <person name="Sun L."/>
            <person name="Manning G."/>
            <person name="Elde N.C."/>
            <person name="Turkewitz A.P."/>
            <person name="Asai D.J."/>
            <person name="Wilkes D.E."/>
            <person name="Wang Y."/>
            <person name="Cai H."/>
            <person name="Collins K."/>
            <person name="Stewart B.A."/>
            <person name="Lee S.R."/>
            <person name="Wilamowska K."/>
            <person name="Weinberg Z."/>
            <person name="Ruzzo W.L."/>
            <person name="Wloga D."/>
            <person name="Gaertig J."/>
            <person name="Frankel J."/>
            <person name="Tsao C.-C."/>
            <person name="Gorovsky M.A."/>
            <person name="Keeling P.J."/>
            <person name="Waller R.F."/>
            <person name="Patron N.J."/>
            <person name="Cherry J.M."/>
            <person name="Stover N.A."/>
            <person name="Krieger C.J."/>
            <person name="del Toro C."/>
            <person name="Ryder H.F."/>
            <person name="Williamson S.C."/>
            <person name="Barbeau R.A."/>
            <person name="Hamilton E.P."/>
            <person name="Orias E."/>
        </authorList>
    </citation>
    <scope>NUCLEOTIDE SEQUENCE [LARGE SCALE GENOMIC DNA]</scope>
    <source>
        <strain evidence="6">SB210</strain>
    </source>
</reference>
<evidence type="ECO:0000256" key="2">
    <source>
        <dbReference type="SAM" id="MobiDB-lite"/>
    </source>
</evidence>
<protein>
    <submittedName>
        <fullName evidence="5">REJ domain protein</fullName>
    </submittedName>
</protein>
<feature type="transmembrane region" description="Helical" evidence="3">
    <location>
        <begin position="2192"/>
        <end position="2215"/>
    </location>
</feature>
<dbReference type="Proteomes" id="UP000009168">
    <property type="component" value="Unassembled WGS sequence"/>
</dbReference>
<keyword evidence="3" id="KW-1133">Transmembrane helix</keyword>
<evidence type="ECO:0000313" key="5">
    <source>
        <dbReference type="EMBL" id="EAR98419.2"/>
    </source>
</evidence>
<dbReference type="KEGG" id="tet:TTHERM_00289480"/>
<evidence type="ECO:0000256" key="1">
    <source>
        <dbReference type="SAM" id="Coils"/>
    </source>
</evidence>
<dbReference type="Pfam" id="PF02010">
    <property type="entry name" value="REJ"/>
    <property type="match status" value="1"/>
</dbReference>
<dbReference type="OrthoDB" id="327871at2759"/>
<feature type="transmembrane region" description="Helical" evidence="3">
    <location>
        <begin position="1654"/>
        <end position="1676"/>
    </location>
</feature>
<proteinExistence type="predicted"/>
<feature type="coiled-coil region" evidence="1">
    <location>
        <begin position="1916"/>
        <end position="1950"/>
    </location>
</feature>
<keyword evidence="3" id="KW-0812">Transmembrane</keyword>
<organism evidence="5 6">
    <name type="scientific">Tetrahymena thermophila (strain SB210)</name>
    <dbReference type="NCBI Taxonomy" id="312017"/>
    <lineage>
        <taxon>Eukaryota</taxon>
        <taxon>Sar</taxon>
        <taxon>Alveolata</taxon>
        <taxon>Ciliophora</taxon>
        <taxon>Intramacronucleata</taxon>
        <taxon>Oligohymenophorea</taxon>
        <taxon>Hymenostomatida</taxon>
        <taxon>Tetrahymenina</taxon>
        <taxon>Tetrahymenidae</taxon>
        <taxon>Tetrahymena</taxon>
    </lineage>
</organism>
<feature type="transmembrane region" description="Helical" evidence="3">
    <location>
        <begin position="2068"/>
        <end position="2090"/>
    </location>
</feature>
<evidence type="ECO:0000256" key="3">
    <source>
        <dbReference type="SAM" id="Phobius"/>
    </source>
</evidence>
<accession>I7MF37</accession>
<dbReference type="RefSeq" id="XP_001018664.2">
    <property type="nucleotide sequence ID" value="XM_001018664.2"/>
</dbReference>
<dbReference type="SUPFAM" id="SSF57184">
    <property type="entry name" value="Growth factor receptor domain"/>
    <property type="match status" value="1"/>
</dbReference>
<name>I7MF37_TETTS</name>
<sequence length="2244" mass="258848">MSPSKMCAVDESYFLNGCFDSQNKYNYPKKNYGAGEAYFYQSYSIYFGMDIYKQFSYYKLNNPPLFMTISFWFYLDQVTTGNQCSQSIIIGLNIGNQQFLNICYSYANDNQFYIGVKYNQAAYLIDSYALNVKQTYFILISYYQFANSQMQIILYGNNQILYKQYLLLPNVSFNMIYSYPLIVNFGDVLYSIATFYKISQFKMTLSSSIIYTPSKATKLIPNCEILIYVRNQYQCLICQVNYFLFQNTCVFQCDSKKYNQISEYRFCVPKCSYKCNSCYPNTPEICLECSSSDRDIQSNCLCKFGYDDLQSSNCQQYQNIDKAFIIDDYYDTIRNNNWQITKSFNQGYTQTPFIILSITKIATNNADYKGVTVSSYQITQTSYSVQLQGSTYVSGSFQDTDFHLQVAVLPNNGQFYSEILSYNLNGQSQSNQKINIGSYDKKKYGDYQVLFFISSITLDNSAFGTLFNLQSIIVLSNDKTSFDIITTYGVLYLQITYLICPSSLPSISQNYLFTQNPGIYLDQTGKHYQKTHISNNTLTEFMASASSLRIKALAGLTSLYGTHLKNQLMFDYALIPRGIPSVQQTRLSMQIQYIFQYSSNILYLAQPYDKSDNCQTRNYYTLQCLLCKSPLLDLGNDCKTSSVNLNVKLSINFLTLTVSFPFNIDTIDYTGPNQSNKLCQFLFDNPTNTLFGQQAQCLIQPQAILVNLSSDATIQKGDTLSFNQVLKSSDYQALITQISGNNVDQDPLPIPGVILQYQPVINQCDDLIITIIQFLNTQNKGISTFSWSLDWVNPSNQDISTNIQQIITSANNLQTPTLYMPLTFFVSQVELQLTLQYQYNIRTTSSETINVKVLGQAQVSILGKQLVQGPYYVKDQIEIYFSVKIILCSQDQSQIVDREQTIDITVTEQTLGLNNNIQLQQNRAFSQIFVPYSLKANIQYNFQIAYQTSGGLSGTSSYQLILDKTPLVINIMGGNRIQDYGSNLTINSDVKDLDQDPAIAQNQNIQFTWSCLDISTQNICKDISGNDITIPQNSQNITFNQYTFIPYTNVQFTLTGTKDTRQSNSQIIISFVDNSIPQSSVSFKDELLIKDTINWNDVIEATIQYDSTQDVNLLFFGGAIIYQKLVVASMQFEYGKVRFQLWNYFSGFIPSINDVVLRFSVYNPQYYTPSQSIYLFKLNFPPLNCNLSINPTTGSSLQTIFTLAFSGCQTNNMPISYQFFYYNSEDMYQLEIKSPELIQRKQITDLTYNAVANTYLPPGNIFILVQAIDSLGALFNATQIVIVEQSNFDQDTYIQAVNTMISSSQSMTKLSQILTLSLLSEDILTRQAYQQAIQQQIFQIYGLLIQLSINEYQSSTFQTLATQQLTKITQNNLSEGNQASLQGTIDYIQQILINVQSYLQQNKKIQYLQDFYNQQIYNTFNLLDQNTNLIKNDNQLEQAIIQLSQQIGDLLNLDALPNENPKQYVGQTLLVISQQITSRNLPFYLDQSISQSSWQSNLNKGPQFQEKLNQVYQVSYKQYKKNVYINEEPFQNFVKSVQSTQKNYTINNYTVINPQIKTIENQQQNIQLPDSVKFTFSPINNETLTCINRNNTEWTTNGCKTVFDNKTKNYDCICDNLNPVSVANDIASIFTENKNIETIFSEEGVKNIEKLNNFYQYLSVWVLAFITFLFVGLILYGRSIDKLSKTIIPTVQLLESNQFQTQKKHELDQDDFNLNEKNSQQKICCENKSIQDNEQTPQKEIQLKQNQKENQDSIKTNNQIQEQNLQKFDEENLLMNNTQKQNPSNDIIKQEQFNNSPFLEQQPVIKPLDIFQQKNSLILDSDSQQIQYDKQQNQEKQTSIQLQQPNDQEESMKIENIEFHSENKINEKIQQQTFSFQSLKTNQKFLRFKSQSKGSFIQQLKNQKSIPEYNLESEFVETQQKNNTQLNINQEEEEKNQNELDAKNKITQNENLQGSTFKQISQHSIRDSYDFNQKKQLSSEVIMESKRQSVLYNEFHSELKTEALIPQSDRLITQGANKQIKEIITEQNEEYTERRFVKNSLKKQDSIISIQNDQVYIEIKKQEKKKKLLNMDLLSSALYFHDLFSIFIVYDEELSRPTRFFIQFAKILHTFDSQIIFSYSYTFFQVIFIQIFNLILISIISKLIEYGFTKRGYIKMIIKLFIYSIVGFYYYAFVSIVGSKQPSDTNIVSLQFLLVLAITTLFTDVLVAIFCRFIGIKLLNQKDMKGFYLKIYDIIKLQLILENL</sequence>
<dbReference type="EMBL" id="GG662651">
    <property type="protein sequence ID" value="EAR98419.2"/>
    <property type="molecule type" value="Genomic_DNA"/>
</dbReference>
<dbReference type="STRING" id="312017.I7MF37"/>
<gene>
    <name evidence="5" type="ORF">TTHERM_00289480</name>
</gene>
<feature type="domain" description="PKD/REJ-like" evidence="4">
    <location>
        <begin position="924"/>
        <end position="1307"/>
    </location>
</feature>
<dbReference type="InParanoid" id="I7MF37"/>
<feature type="region of interest" description="Disordered" evidence="2">
    <location>
        <begin position="1830"/>
        <end position="1849"/>
    </location>
</feature>
<evidence type="ECO:0000259" key="4">
    <source>
        <dbReference type="Pfam" id="PF02010"/>
    </source>
</evidence>
<dbReference type="PANTHER" id="PTHR15332">
    <property type="entry name" value="PROPROTEIN CONVERTASE SUBTILISIN_KEXIN TYPE 5-LIKE"/>
    <property type="match status" value="1"/>
</dbReference>
<feature type="compositionally biased region" description="Polar residues" evidence="2">
    <location>
        <begin position="1830"/>
        <end position="1846"/>
    </location>
</feature>
<dbReference type="InterPro" id="IPR009030">
    <property type="entry name" value="Growth_fac_rcpt_cys_sf"/>
</dbReference>
<dbReference type="PANTHER" id="PTHR15332:SF175">
    <property type="entry name" value="PROPROTEIN CONVERTASE SUBTILISIN_KEXIN TYPE 5-LIKE"/>
    <property type="match status" value="1"/>
</dbReference>
<keyword evidence="1" id="KW-0175">Coiled coil</keyword>
<feature type="transmembrane region" description="Helical" evidence="3">
    <location>
        <begin position="2119"/>
        <end position="2140"/>
    </location>
</feature>
<keyword evidence="3" id="KW-0472">Membrane</keyword>
<keyword evidence="6" id="KW-1185">Reference proteome</keyword>
<dbReference type="GeneID" id="7844036"/>
<evidence type="ECO:0000313" key="6">
    <source>
        <dbReference type="Proteomes" id="UP000009168"/>
    </source>
</evidence>
<dbReference type="InterPro" id="IPR002859">
    <property type="entry name" value="PKD/REJ-like"/>
</dbReference>
<feature type="transmembrane region" description="Helical" evidence="3">
    <location>
        <begin position="2152"/>
        <end position="2172"/>
    </location>
</feature>